<evidence type="ECO:0000259" key="10">
    <source>
        <dbReference type="PROSITE" id="PS50113"/>
    </source>
</evidence>
<evidence type="ECO:0000313" key="12">
    <source>
        <dbReference type="Proteomes" id="UP000189674"/>
    </source>
</evidence>
<reference evidence="12" key="1">
    <citation type="submission" date="2017-02" db="EMBL/GenBank/DDBJ databases">
        <title>Comparative genomics and description of representatives of a novel lineage of planctomycetes thriving in anoxic sediments.</title>
        <authorList>
            <person name="Spring S."/>
            <person name="Bunk B."/>
            <person name="Sproer C."/>
        </authorList>
    </citation>
    <scope>NUCLEOTIDE SEQUENCE [LARGE SCALE GENOMIC DNA]</scope>
    <source>
        <strain evidence="12">ST-NAGAB-D1</strain>
    </source>
</reference>
<feature type="transmembrane region" description="Helical" evidence="7">
    <location>
        <begin position="9"/>
        <end position="28"/>
    </location>
</feature>
<dbReference type="NCBIfam" id="TIGR00229">
    <property type="entry name" value="sensory_box"/>
    <property type="match status" value="1"/>
</dbReference>
<dbReference type="InterPro" id="IPR000700">
    <property type="entry name" value="PAS-assoc_C"/>
</dbReference>
<proteinExistence type="predicted"/>
<dbReference type="GO" id="GO:0000156">
    <property type="term" value="F:phosphorelay response regulator activity"/>
    <property type="evidence" value="ECO:0007669"/>
    <property type="project" value="TreeGrafter"/>
</dbReference>
<evidence type="ECO:0000259" key="9">
    <source>
        <dbReference type="PROSITE" id="PS50112"/>
    </source>
</evidence>
<evidence type="ECO:0000256" key="4">
    <source>
        <dbReference type="ARBA" id="ARBA00022679"/>
    </source>
</evidence>
<dbReference type="STRING" id="1936003.STSP2_00665"/>
<dbReference type="SMART" id="SM00091">
    <property type="entry name" value="PAS"/>
    <property type="match status" value="1"/>
</dbReference>
<protein>
    <recommendedName>
        <fullName evidence="2">histidine kinase</fullName>
        <ecNumber evidence="2">2.7.13.3</ecNumber>
    </recommendedName>
</protein>
<comment type="catalytic activity">
    <reaction evidence="1">
        <text>ATP + protein L-histidine = ADP + protein N-phospho-L-histidine.</text>
        <dbReference type="EC" id="2.7.13.3"/>
    </reaction>
</comment>
<dbReference type="InterPro" id="IPR050351">
    <property type="entry name" value="BphY/WalK/GraS-like"/>
</dbReference>
<dbReference type="PANTHER" id="PTHR42878">
    <property type="entry name" value="TWO-COMPONENT HISTIDINE KINASE"/>
    <property type="match status" value="1"/>
</dbReference>
<dbReference type="SUPFAM" id="SSF55785">
    <property type="entry name" value="PYP-like sensor domain (PAS domain)"/>
    <property type="match status" value="1"/>
</dbReference>
<dbReference type="SUPFAM" id="SSF47384">
    <property type="entry name" value="Homodimeric domain of signal transducing histidine kinase"/>
    <property type="match status" value="1"/>
</dbReference>
<keyword evidence="12" id="KW-1185">Reference proteome</keyword>
<dbReference type="InterPro" id="IPR001610">
    <property type="entry name" value="PAC"/>
</dbReference>
<keyword evidence="7" id="KW-1133">Transmembrane helix</keyword>
<dbReference type="Gene3D" id="3.30.450.20">
    <property type="entry name" value="PAS domain"/>
    <property type="match status" value="1"/>
</dbReference>
<feature type="transmembrane region" description="Helical" evidence="7">
    <location>
        <begin position="48"/>
        <end position="66"/>
    </location>
</feature>
<dbReference type="PROSITE" id="PS50109">
    <property type="entry name" value="HIS_KIN"/>
    <property type="match status" value="1"/>
</dbReference>
<dbReference type="InterPro" id="IPR004358">
    <property type="entry name" value="Sig_transdc_His_kin-like_C"/>
</dbReference>
<dbReference type="GO" id="GO:0030295">
    <property type="term" value="F:protein kinase activator activity"/>
    <property type="evidence" value="ECO:0007669"/>
    <property type="project" value="TreeGrafter"/>
</dbReference>
<evidence type="ECO:0000256" key="6">
    <source>
        <dbReference type="ARBA" id="ARBA00023136"/>
    </source>
</evidence>
<dbReference type="Pfam" id="PF02518">
    <property type="entry name" value="HATPase_c"/>
    <property type="match status" value="1"/>
</dbReference>
<evidence type="ECO:0000256" key="2">
    <source>
        <dbReference type="ARBA" id="ARBA00012438"/>
    </source>
</evidence>
<dbReference type="GO" id="GO:0007234">
    <property type="term" value="P:osmosensory signaling via phosphorelay pathway"/>
    <property type="evidence" value="ECO:0007669"/>
    <property type="project" value="TreeGrafter"/>
</dbReference>
<feature type="domain" description="Histidine kinase" evidence="8">
    <location>
        <begin position="234"/>
        <end position="465"/>
    </location>
</feature>
<dbReference type="Pfam" id="PF13426">
    <property type="entry name" value="PAS_9"/>
    <property type="match status" value="1"/>
</dbReference>
<evidence type="ECO:0000256" key="3">
    <source>
        <dbReference type="ARBA" id="ARBA00022553"/>
    </source>
</evidence>
<dbReference type="InterPro" id="IPR003594">
    <property type="entry name" value="HATPase_dom"/>
</dbReference>
<keyword evidence="7" id="KW-0812">Transmembrane</keyword>
<dbReference type="EC" id="2.7.13.3" evidence="2"/>
<dbReference type="OrthoDB" id="9808408at2"/>
<dbReference type="CDD" id="cd00082">
    <property type="entry name" value="HisKA"/>
    <property type="match status" value="1"/>
</dbReference>
<keyword evidence="3" id="KW-0597">Phosphoprotein</keyword>
<dbReference type="Gene3D" id="3.30.565.10">
    <property type="entry name" value="Histidine kinase-like ATPase, C-terminal domain"/>
    <property type="match status" value="1"/>
</dbReference>
<dbReference type="CDD" id="cd00130">
    <property type="entry name" value="PAS"/>
    <property type="match status" value="1"/>
</dbReference>
<dbReference type="KEGG" id="alus:STSP2_00665"/>
<dbReference type="SMART" id="SM00086">
    <property type="entry name" value="PAC"/>
    <property type="match status" value="1"/>
</dbReference>
<dbReference type="InterPro" id="IPR036097">
    <property type="entry name" value="HisK_dim/P_sf"/>
</dbReference>
<dbReference type="InterPro" id="IPR000014">
    <property type="entry name" value="PAS"/>
</dbReference>
<dbReference type="PROSITE" id="PS50112">
    <property type="entry name" value="PAS"/>
    <property type="match status" value="1"/>
</dbReference>
<dbReference type="SMART" id="SM00387">
    <property type="entry name" value="HATPase_c"/>
    <property type="match status" value="1"/>
</dbReference>
<accession>A0A1U9NIA6</accession>
<keyword evidence="4 11" id="KW-0808">Transferase</keyword>
<name>A0A1U9NIA6_9BACT</name>
<dbReference type="Gene3D" id="1.10.287.130">
    <property type="match status" value="1"/>
</dbReference>
<dbReference type="InterPro" id="IPR003661">
    <property type="entry name" value="HisK_dim/P_dom"/>
</dbReference>
<dbReference type="SUPFAM" id="SSF55874">
    <property type="entry name" value="ATPase domain of HSP90 chaperone/DNA topoisomerase II/histidine kinase"/>
    <property type="match status" value="1"/>
</dbReference>
<dbReference type="GO" id="GO:0000155">
    <property type="term" value="F:phosphorelay sensor kinase activity"/>
    <property type="evidence" value="ECO:0007669"/>
    <property type="project" value="InterPro"/>
</dbReference>
<keyword evidence="6 7" id="KW-0472">Membrane</keyword>
<dbReference type="FunFam" id="3.30.565.10:FF:000006">
    <property type="entry name" value="Sensor histidine kinase WalK"/>
    <property type="match status" value="1"/>
</dbReference>
<dbReference type="PROSITE" id="PS50113">
    <property type="entry name" value="PAC"/>
    <property type="match status" value="1"/>
</dbReference>
<dbReference type="InterPro" id="IPR036890">
    <property type="entry name" value="HATPase_C_sf"/>
</dbReference>
<evidence type="ECO:0000256" key="5">
    <source>
        <dbReference type="ARBA" id="ARBA00022777"/>
    </source>
</evidence>
<dbReference type="EMBL" id="CP019791">
    <property type="protein sequence ID" value="AQT67517.1"/>
    <property type="molecule type" value="Genomic_DNA"/>
</dbReference>
<dbReference type="AlphaFoldDB" id="A0A1U9NIA6"/>
<feature type="domain" description="PAC" evidence="10">
    <location>
        <begin position="164"/>
        <end position="216"/>
    </location>
</feature>
<organism evidence="11 12">
    <name type="scientific">Anaerohalosphaera lusitana</name>
    <dbReference type="NCBI Taxonomy" id="1936003"/>
    <lineage>
        <taxon>Bacteria</taxon>
        <taxon>Pseudomonadati</taxon>
        <taxon>Planctomycetota</taxon>
        <taxon>Phycisphaerae</taxon>
        <taxon>Sedimentisphaerales</taxon>
        <taxon>Anaerohalosphaeraceae</taxon>
        <taxon>Anaerohalosphaera</taxon>
    </lineage>
</organism>
<evidence type="ECO:0000256" key="7">
    <source>
        <dbReference type="SAM" id="Phobius"/>
    </source>
</evidence>
<dbReference type="GO" id="GO:0016020">
    <property type="term" value="C:membrane"/>
    <property type="evidence" value="ECO:0007669"/>
    <property type="project" value="UniProtKB-SubCell"/>
</dbReference>
<evidence type="ECO:0000259" key="8">
    <source>
        <dbReference type="PROSITE" id="PS50109"/>
    </source>
</evidence>
<gene>
    <name evidence="11" type="primary">cph1_5</name>
    <name evidence="11" type="ORF">STSP2_00665</name>
</gene>
<dbReference type="RefSeq" id="WP_146659790.1">
    <property type="nucleotide sequence ID" value="NZ_CP019791.1"/>
</dbReference>
<evidence type="ECO:0000256" key="1">
    <source>
        <dbReference type="ARBA" id="ARBA00000085"/>
    </source>
</evidence>
<dbReference type="PANTHER" id="PTHR42878:SF15">
    <property type="entry name" value="BACTERIOPHYTOCHROME"/>
    <property type="match status" value="1"/>
</dbReference>
<dbReference type="InterPro" id="IPR005467">
    <property type="entry name" value="His_kinase_dom"/>
</dbReference>
<dbReference type="PRINTS" id="PR00344">
    <property type="entry name" value="BCTRLSENSOR"/>
</dbReference>
<dbReference type="Proteomes" id="UP000189674">
    <property type="component" value="Chromosome"/>
</dbReference>
<sequence>MQKARQNKSYALIIAFVYALFGVVWILFSDRMLADFAQTPEEMTRLQTYKGWFYVVMMSIVVYLLVRAGERRLRRGHFKELEMAERLREQEEKYRSLVETTSDWIWEIDSDCVCTYCSPKVRDILGYEPEELLGKKPFEFMPEQLAGRARKVQMEAIQECKPLTALEYILYDKQGRGVVLEVSGVPITDDVGDVVSFRGVARDVSERKLAEQQREKLVRLLELKNQELQDIVYVASHDLRSPLVNILGFSGELSSSCERLLKALEEEDSGSEEIESVIRDEIRESLGFITVSSKKMSNLLDGMLQVSRIGTTEVEKEAVDMKRVVDDVLSTMRYKLKEDGMEVHVDQLPDCMGDRQLVDRAFSNIIDNAVKYRDRTRKGVIRISGELENGMSIYCIEDNGVGIAREHQANIFKIFHRLEPEGETKGEGLGLTIVRRIADRLDGRVWVESEPGEGSRFYIALPGVS</sequence>
<feature type="domain" description="PAS" evidence="9">
    <location>
        <begin position="90"/>
        <end position="160"/>
    </location>
</feature>
<dbReference type="SMART" id="SM00388">
    <property type="entry name" value="HisKA"/>
    <property type="match status" value="1"/>
</dbReference>
<evidence type="ECO:0000313" key="11">
    <source>
        <dbReference type="EMBL" id="AQT67517.1"/>
    </source>
</evidence>
<dbReference type="InterPro" id="IPR035965">
    <property type="entry name" value="PAS-like_dom_sf"/>
</dbReference>
<keyword evidence="5" id="KW-0418">Kinase</keyword>